<organism evidence="6 7">
    <name type="scientific">Amycolatopsis keratiniphila</name>
    <dbReference type="NCBI Taxonomy" id="129921"/>
    <lineage>
        <taxon>Bacteria</taxon>
        <taxon>Bacillati</taxon>
        <taxon>Actinomycetota</taxon>
        <taxon>Actinomycetes</taxon>
        <taxon>Pseudonocardiales</taxon>
        <taxon>Pseudonocardiaceae</taxon>
        <taxon>Amycolatopsis</taxon>
        <taxon>Amycolatopsis japonica group</taxon>
    </lineage>
</organism>
<dbReference type="NCBIfam" id="TIGR02050">
    <property type="entry name" value="gshA_cyan_rel"/>
    <property type="match status" value="1"/>
</dbReference>
<comment type="function">
    <text evidence="5">ATP-dependent carboxylate-amine ligase which exhibits weak glutamate--cysteine ligase activity.</text>
</comment>
<reference evidence="6 7" key="1">
    <citation type="journal article" date="2013" name="BMC Genomics">
        <title>ContigScape: a Cytoscape plugin facilitating microbial genome gap closing.</title>
        <authorList>
            <person name="Tang B."/>
            <person name="Wang Q."/>
            <person name="Yang M."/>
            <person name="Xie F."/>
            <person name="Zhu Y."/>
            <person name="Zhuo Y."/>
            <person name="Wang S."/>
            <person name="Gao H."/>
            <person name="Ding X."/>
            <person name="Zhang L."/>
            <person name="Zhao G."/>
            <person name="Zheng H."/>
        </authorList>
    </citation>
    <scope>NUCLEOTIDE SEQUENCE [LARGE SCALE GENOMIC DNA]</scope>
    <source>
        <strain evidence="6 7">HCCB10007</strain>
    </source>
</reference>
<dbReference type="GO" id="GO:0042398">
    <property type="term" value="P:modified amino acid biosynthetic process"/>
    <property type="evidence" value="ECO:0007669"/>
    <property type="project" value="InterPro"/>
</dbReference>
<dbReference type="Proteomes" id="UP000013968">
    <property type="component" value="Chromosome"/>
</dbReference>
<gene>
    <name evidence="6" type="primary">ybdK</name>
    <name evidence="6" type="ORF">AORI_3198</name>
</gene>
<keyword evidence="3 5" id="KW-0067">ATP-binding</keyword>
<name>R4T545_9PSEU</name>
<evidence type="ECO:0000256" key="1">
    <source>
        <dbReference type="ARBA" id="ARBA00022598"/>
    </source>
</evidence>
<dbReference type="EMBL" id="CP003410">
    <property type="protein sequence ID" value="AGM05783.1"/>
    <property type="molecule type" value="Genomic_DNA"/>
</dbReference>
<evidence type="ECO:0000256" key="4">
    <source>
        <dbReference type="ARBA" id="ARBA00048819"/>
    </source>
</evidence>
<dbReference type="InterPro" id="IPR011793">
    <property type="entry name" value="YbdK"/>
</dbReference>
<dbReference type="HOGENOM" id="CLU_044848_0_0_11"/>
<dbReference type="Gene3D" id="3.30.590.20">
    <property type="match status" value="1"/>
</dbReference>
<dbReference type="EC" id="6.3.2.2" evidence="5"/>
<dbReference type="GO" id="GO:0004357">
    <property type="term" value="F:glutamate-cysteine ligase activity"/>
    <property type="evidence" value="ECO:0007669"/>
    <property type="project" value="UniProtKB-EC"/>
</dbReference>
<evidence type="ECO:0000313" key="6">
    <source>
        <dbReference type="EMBL" id="AGM05783.1"/>
    </source>
</evidence>
<dbReference type="GO" id="GO:0005524">
    <property type="term" value="F:ATP binding"/>
    <property type="evidence" value="ECO:0007669"/>
    <property type="project" value="UniProtKB-KW"/>
</dbReference>
<evidence type="ECO:0000256" key="2">
    <source>
        <dbReference type="ARBA" id="ARBA00022741"/>
    </source>
</evidence>
<dbReference type="KEGG" id="aoi:AORI_3198"/>
<proteinExistence type="inferred from homology"/>
<dbReference type="InterPro" id="IPR050141">
    <property type="entry name" value="GCL_type2/YbdK_subfam"/>
</dbReference>
<keyword evidence="1 5" id="KW-0436">Ligase</keyword>
<dbReference type="SUPFAM" id="SSF55931">
    <property type="entry name" value="Glutamine synthetase/guanido kinase"/>
    <property type="match status" value="1"/>
</dbReference>
<evidence type="ECO:0000256" key="3">
    <source>
        <dbReference type="ARBA" id="ARBA00022840"/>
    </source>
</evidence>
<dbReference type="Pfam" id="PF04107">
    <property type="entry name" value="GCS2"/>
    <property type="match status" value="1"/>
</dbReference>
<evidence type="ECO:0000256" key="5">
    <source>
        <dbReference type="HAMAP-Rule" id="MF_01609"/>
    </source>
</evidence>
<dbReference type="InterPro" id="IPR014746">
    <property type="entry name" value="Gln_synth/guanido_kin_cat_dom"/>
</dbReference>
<comment type="similarity">
    <text evidence="5">Belongs to the glutamate--cysteine ligase type 2 family. YbdK subfamily.</text>
</comment>
<keyword evidence="2 5" id="KW-0547">Nucleotide-binding</keyword>
<accession>R4T545</accession>
<dbReference type="HAMAP" id="MF_01609">
    <property type="entry name" value="Glu_cys_ligase_2"/>
    <property type="match status" value="1"/>
</dbReference>
<sequence>MMTTSIGIEEEFLLVDPRTGVSCPRADAVLERHRICCPLPDGAAVHRELRPTQIEAATGVCETADELYEQLTAGRRTLAEAAAGEDCAIIAAGTPPRPSPERDLDAPDRFGKVDELYAGVVKAYEACGCHVHIGVPDRETAVAVVNHLGEWLPTLLALSGNSPFDGGRDTGYESWRMVEQSRFPGSGVAPYFADAAAYEEQVGKLVDCGVLVDENQTFWLARPSARWPTVEVRAADTASTVDEAVLQGLLTRALVRTALAELDHGVEATPLDPQIAAAAVWSAARHGLSGPAVDPVAGKPVPVGDRVAALLAHTRQALEDTGDADLVRTLLGRLEREGTGAERQRRAAADGEIAVLRMLTEETVPHA</sequence>
<dbReference type="NCBIfam" id="NF010041">
    <property type="entry name" value="PRK13517.1-1"/>
    <property type="match status" value="1"/>
</dbReference>
<keyword evidence="7" id="KW-1185">Reference proteome</keyword>
<dbReference type="PANTHER" id="PTHR36510:SF1">
    <property type="entry name" value="GLUTAMATE--CYSTEINE LIGASE 2-RELATED"/>
    <property type="match status" value="1"/>
</dbReference>
<comment type="catalytic activity">
    <reaction evidence="4 5">
        <text>L-cysteine + L-glutamate + ATP = gamma-L-glutamyl-L-cysteine + ADP + phosphate + H(+)</text>
        <dbReference type="Rhea" id="RHEA:13285"/>
        <dbReference type="ChEBI" id="CHEBI:15378"/>
        <dbReference type="ChEBI" id="CHEBI:29985"/>
        <dbReference type="ChEBI" id="CHEBI:30616"/>
        <dbReference type="ChEBI" id="CHEBI:35235"/>
        <dbReference type="ChEBI" id="CHEBI:43474"/>
        <dbReference type="ChEBI" id="CHEBI:58173"/>
        <dbReference type="ChEBI" id="CHEBI:456216"/>
        <dbReference type="EC" id="6.3.2.2"/>
    </reaction>
</comment>
<dbReference type="InterPro" id="IPR006336">
    <property type="entry name" value="GCS2"/>
</dbReference>
<protein>
    <recommendedName>
        <fullName evidence="5">Putative glutamate--cysteine ligase 2</fullName>
        <ecNumber evidence="5">6.3.2.2</ecNumber>
    </recommendedName>
    <alternativeName>
        <fullName evidence="5">Gamma-glutamylcysteine synthetase 2</fullName>
        <shortName evidence="5">GCS 2</shortName>
        <shortName evidence="5">Gamma-GCS 2</shortName>
    </alternativeName>
</protein>
<dbReference type="AlphaFoldDB" id="R4T545"/>
<dbReference type="PANTHER" id="PTHR36510">
    <property type="entry name" value="GLUTAMATE--CYSTEINE LIGASE 2-RELATED"/>
    <property type="match status" value="1"/>
</dbReference>
<evidence type="ECO:0000313" key="7">
    <source>
        <dbReference type="Proteomes" id="UP000013968"/>
    </source>
</evidence>
<dbReference type="PATRIC" id="fig|1156913.3.peg.3277"/>